<dbReference type="AlphaFoldDB" id="A0A6P8J1G4"/>
<dbReference type="Proteomes" id="UP000515163">
    <property type="component" value="Unplaced"/>
</dbReference>
<evidence type="ECO:0000313" key="4">
    <source>
        <dbReference type="Proteomes" id="UP000515163"/>
    </source>
</evidence>
<dbReference type="SUPFAM" id="SSF50249">
    <property type="entry name" value="Nucleic acid-binding proteins"/>
    <property type="match status" value="1"/>
</dbReference>
<feature type="domain" description="Replication protein A OB" evidence="3">
    <location>
        <begin position="194"/>
        <end position="272"/>
    </location>
</feature>
<name>A0A6P8J1G4_ACTTE</name>
<evidence type="ECO:0000256" key="2">
    <source>
        <dbReference type="SAM" id="MobiDB-lite"/>
    </source>
</evidence>
<gene>
    <name evidence="5" type="primary">LOC116307335</name>
</gene>
<dbReference type="InterPro" id="IPR012340">
    <property type="entry name" value="NA-bd_OB-fold"/>
</dbReference>
<dbReference type="Gene3D" id="2.40.50.140">
    <property type="entry name" value="Nucleic acid-binding proteins"/>
    <property type="match status" value="2"/>
</dbReference>
<proteinExistence type="predicted"/>
<sequence>MPLVDLVMIDVGAARGSKTKESTSSSPKKCANEKPTSSNEKERLSSKGSSQGRNFQKKSGSDGSTDISFLESLEVITDETKTVSVEVRVTNKELKDLTNSNHLFQADVTDGSKRARLIAWGPVAIFFNNKIFVDSTYKFFNISVRKTPPQYIKSNNYIPFDLTLTSGVTVEISSTPISEPDVEFLPIEDITKYVNKRINTVGVIIDHESETTPTNTNKGTTVSRRSLIIADEHFKIKATLWAETAEQFIPQNGQVVHIQNALVKAYGTEVSLSCDKICYADQNDPKTDHLSVDWHEIEKTVSFLPLTKHRLDNQPYKTVDLDDLPNIQTNSSVKIVAKIDKVLYESYYACDKCRTAVITMDTESFCTKCSKPVAVSQRYTFSLTLHDFPHELVLFHDNISTLCNISEFEENAQESINNICKKTYAILVLKRLNRKQDMQYM</sequence>
<keyword evidence="4" id="KW-1185">Reference proteome</keyword>
<evidence type="ECO:0000256" key="1">
    <source>
        <dbReference type="ARBA" id="ARBA00023125"/>
    </source>
</evidence>
<organism evidence="4 5">
    <name type="scientific">Actinia tenebrosa</name>
    <name type="common">Australian red waratah sea anemone</name>
    <dbReference type="NCBI Taxonomy" id="6105"/>
    <lineage>
        <taxon>Eukaryota</taxon>
        <taxon>Metazoa</taxon>
        <taxon>Cnidaria</taxon>
        <taxon>Anthozoa</taxon>
        <taxon>Hexacorallia</taxon>
        <taxon>Actiniaria</taxon>
        <taxon>Actiniidae</taxon>
        <taxon>Actinia</taxon>
    </lineage>
</organism>
<dbReference type="OrthoDB" id="416437at2759"/>
<keyword evidence="1" id="KW-0238">DNA-binding</keyword>
<feature type="compositionally biased region" description="Polar residues" evidence="2">
    <location>
        <begin position="46"/>
        <end position="64"/>
    </location>
</feature>
<evidence type="ECO:0000313" key="5">
    <source>
        <dbReference type="RefSeq" id="XP_031573382.1"/>
    </source>
</evidence>
<dbReference type="KEGG" id="aten:116307335"/>
<dbReference type="InParanoid" id="A0A6P8J1G4"/>
<feature type="region of interest" description="Disordered" evidence="2">
    <location>
        <begin position="10"/>
        <end position="64"/>
    </location>
</feature>
<dbReference type="GO" id="GO:0003677">
    <property type="term" value="F:DNA binding"/>
    <property type="evidence" value="ECO:0007669"/>
    <property type="project" value="UniProtKB-KW"/>
</dbReference>
<protein>
    <submittedName>
        <fullName evidence="5">Uncharacterized protein LOC116307335</fullName>
    </submittedName>
</protein>
<dbReference type="Pfam" id="PF16900">
    <property type="entry name" value="REPA_OB_2"/>
    <property type="match status" value="1"/>
</dbReference>
<dbReference type="GeneID" id="116307335"/>
<accession>A0A6P8J1G4</accession>
<reference evidence="5" key="1">
    <citation type="submission" date="2025-08" db="UniProtKB">
        <authorList>
            <consortium name="RefSeq"/>
        </authorList>
    </citation>
    <scope>IDENTIFICATION</scope>
    <source>
        <tissue evidence="5">Tentacle</tissue>
    </source>
</reference>
<dbReference type="RefSeq" id="XP_031573382.1">
    <property type="nucleotide sequence ID" value="XM_031717522.1"/>
</dbReference>
<evidence type="ECO:0000259" key="3">
    <source>
        <dbReference type="Pfam" id="PF16900"/>
    </source>
</evidence>
<dbReference type="InterPro" id="IPR031657">
    <property type="entry name" value="REPA_OB_2"/>
</dbReference>